<protein>
    <submittedName>
        <fullName evidence="2">Uncharacterized protein</fullName>
    </submittedName>
</protein>
<evidence type="ECO:0000313" key="2">
    <source>
        <dbReference type="EMBL" id="MDQ0458197.1"/>
    </source>
</evidence>
<keyword evidence="3" id="KW-1185">Reference proteome</keyword>
<evidence type="ECO:0000313" key="3">
    <source>
        <dbReference type="Proteomes" id="UP001235269"/>
    </source>
</evidence>
<organism evidence="2 3">
    <name type="scientific">Rhizobium paknamense</name>
    <dbReference type="NCBI Taxonomy" id="1206817"/>
    <lineage>
        <taxon>Bacteria</taxon>
        <taxon>Pseudomonadati</taxon>
        <taxon>Pseudomonadota</taxon>
        <taxon>Alphaproteobacteria</taxon>
        <taxon>Hyphomicrobiales</taxon>
        <taxon>Rhizobiaceae</taxon>
        <taxon>Rhizobium/Agrobacterium group</taxon>
        <taxon>Rhizobium</taxon>
    </lineage>
</organism>
<sequence>MAIIEENRSYLQAWVVERNARTTVKFWALFNIQTFTEQFHVPDGEQKQLQTGSMFETTAGSKSASQTTVGPVTEVSPGRRKEQI</sequence>
<name>A0ABU0IKL1_9HYPH</name>
<proteinExistence type="predicted"/>
<dbReference type="RefSeq" id="WP_307160303.1">
    <property type="nucleotide sequence ID" value="NZ_JAUSWH010000025.1"/>
</dbReference>
<dbReference type="Proteomes" id="UP001235269">
    <property type="component" value="Unassembled WGS sequence"/>
</dbReference>
<reference evidence="2 3" key="1">
    <citation type="submission" date="2023-07" db="EMBL/GenBank/DDBJ databases">
        <title>Genomic Encyclopedia of Type Strains, Phase IV (KMG-IV): sequencing the most valuable type-strain genomes for metagenomic binning, comparative biology and taxonomic classification.</title>
        <authorList>
            <person name="Goeker M."/>
        </authorList>
    </citation>
    <scope>NUCLEOTIDE SEQUENCE [LARGE SCALE GENOMIC DNA]</scope>
    <source>
        <strain evidence="2 3">DSM 100301</strain>
    </source>
</reference>
<evidence type="ECO:0000256" key="1">
    <source>
        <dbReference type="SAM" id="MobiDB-lite"/>
    </source>
</evidence>
<dbReference type="EMBL" id="JAUSWH010000025">
    <property type="protein sequence ID" value="MDQ0458197.1"/>
    <property type="molecule type" value="Genomic_DNA"/>
</dbReference>
<feature type="region of interest" description="Disordered" evidence="1">
    <location>
        <begin position="56"/>
        <end position="84"/>
    </location>
</feature>
<feature type="compositionally biased region" description="Polar residues" evidence="1">
    <location>
        <begin position="56"/>
        <end position="70"/>
    </location>
</feature>
<gene>
    <name evidence="2" type="ORF">QO005_004556</name>
</gene>
<accession>A0ABU0IKL1</accession>
<comment type="caution">
    <text evidence="2">The sequence shown here is derived from an EMBL/GenBank/DDBJ whole genome shotgun (WGS) entry which is preliminary data.</text>
</comment>